<comment type="caution">
    <text evidence="1">The sequence shown here is derived from an EMBL/GenBank/DDBJ whole genome shotgun (WGS) entry which is preliminary data.</text>
</comment>
<accession>A0A8X6F873</accession>
<proteinExistence type="predicted"/>
<keyword evidence="2" id="KW-1185">Reference proteome</keyword>
<protein>
    <submittedName>
        <fullName evidence="1">Uncharacterized protein</fullName>
    </submittedName>
</protein>
<dbReference type="Proteomes" id="UP000887116">
    <property type="component" value="Unassembled WGS sequence"/>
</dbReference>
<gene>
    <name evidence="1" type="ORF">TNCT_189111</name>
</gene>
<name>A0A8X6F873_TRICU</name>
<dbReference type="EMBL" id="BMAO01031071">
    <property type="protein sequence ID" value="GFQ72119.1"/>
    <property type="molecule type" value="Genomic_DNA"/>
</dbReference>
<evidence type="ECO:0000313" key="2">
    <source>
        <dbReference type="Proteomes" id="UP000887116"/>
    </source>
</evidence>
<dbReference type="AlphaFoldDB" id="A0A8X6F873"/>
<reference evidence="1" key="1">
    <citation type="submission" date="2020-07" db="EMBL/GenBank/DDBJ databases">
        <title>Multicomponent nature underlies the extraordinary mechanical properties of spider dragline silk.</title>
        <authorList>
            <person name="Kono N."/>
            <person name="Nakamura H."/>
            <person name="Mori M."/>
            <person name="Yoshida Y."/>
            <person name="Ohtoshi R."/>
            <person name="Malay A.D."/>
            <person name="Moran D.A.P."/>
            <person name="Tomita M."/>
            <person name="Numata K."/>
            <person name="Arakawa K."/>
        </authorList>
    </citation>
    <scope>NUCLEOTIDE SEQUENCE</scope>
</reference>
<sequence>MLQERFNNVRSTLDDRRVFLSGVLRNMQGRSKRSHAAGVYGPVRGESGWGNRGSKGTGPETWIYLSCKAVFGTVSTALQTVSAQIDRDFWIEREKNKRFLILSFLEVLGSRIVVVTHTKNERGRYFSKIQEWAGLFQK</sequence>
<evidence type="ECO:0000313" key="1">
    <source>
        <dbReference type="EMBL" id="GFQ72119.1"/>
    </source>
</evidence>
<organism evidence="1 2">
    <name type="scientific">Trichonephila clavata</name>
    <name type="common">Joro spider</name>
    <name type="synonym">Nephila clavata</name>
    <dbReference type="NCBI Taxonomy" id="2740835"/>
    <lineage>
        <taxon>Eukaryota</taxon>
        <taxon>Metazoa</taxon>
        <taxon>Ecdysozoa</taxon>
        <taxon>Arthropoda</taxon>
        <taxon>Chelicerata</taxon>
        <taxon>Arachnida</taxon>
        <taxon>Araneae</taxon>
        <taxon>Araneomorphae</taxon>
        <taxon>Entelegynae</taxon>
        <taxon>Araneoidea</taxon>
        <taxon>Nephilidae</taxon>
        <taxon>Trichonephila</taxon>
    </lineage>
</organism>